<dbReference type="AlphaFoldDB" id="A0A0L7R5V8"/>
<protein>
    <submittedName>
        <fullName evidence="1">Uncharacterized protein</fullName>
    </submittedName>
</protein>
<organism evidence="1 2">
    <name type="scientific">Habropoda laboriosa</name>
    <dbReference type="NCBI Taxonomy" id="597456"/>
    <lineage>
        <taxon>Eukaryota</taxon>
        <taxon>Metazoa</taxon>
        <taxon>Ecdysozoa</taxon>
        <taxon>Arthropoda</taxon>
        <taxon>Hexapoda</taxon>
        <taxon>Insecta</taxon>
        <taxon>Pterygota</taxon>
        <taxon>Neoptera</taxon>
        <taxon>Endopterygota</taxon>
        <taxon>Hymenoptera</taxon>
        <taxon>Apocrita</taxon>
        <taxon>Aculeata</taxon>
        <taxon>Apoidea</taxon>
        <taxon>Anthophila</taxon>
        <taxon>Apidae</taxon>
        <taxon>Habropoda</taxon>
    </lineage>
</organism>
<evidence type="ECO:0000313" key="2">
    <source>
        <dbReference type="Proteomes" id="UP000053825"/>
    </source>
</evidence>
<dbReference type="EMBL" id="KQ414648">
    <property type="protein sequence ID" value="KOC66260.1"/>
    <property type="molecule type" value="Genomic_DNA"/>
</dbReference>
<keyword evidence="2" id="KW-1185">Reference proteome</keyword>
<dbReference type="Proteomes" id="UP000053825">
    <property type="component" value="Unassembled WGS sequence"/>
</dbReference>
<name>A0A0L7R5V8_9HYME</name>
<evidence type="ECO:0000313" key="1">
    <source>
        <dbReference type="EMBL" id="KOC66260.1"/>
    </source>
</evidence>
<reference evidence="1 2" key="1">
    <citation type="submission" date="2015-07" db="EMBL/GenBank/DDBJ databases">
        <title>The genome of Habropoda laboriosa.</title>
        <authorList>
            <person name="Pan H."/>
            <person name="Kapheim K."/>
        </authorList>
    </citation>
    <scope>NUCLEOTIDE SEQUENCE [LARGE SCALE GENOMIC DNA]</scope>
    <source>
        <strain evidence="1">0110345459</strain>
    </source>
</reference>
<gene>
    <name evidence="1" type="ORF">WH47_07329</name>
</gene>
<accession>A0A0L7R5V8</accession>
<proteinExistence type="predicted"/>
<sequence length="64" mass="6978">MNVKVSSTSTLGPSIRSVLECGPSCEATIKQFIGCDEYSEKQSIVHDTTVIISPKKVKPYFVVT</sequence>